<evidence type="ECO:0000313" key="3">
    <source>
        <dbReference type="Proteomes" id="UP000829354"/>
    </source>
</evidence>
<evidence type="ECO:0000313" key="2">
    <source>
        <dbReference type="EMBL" id="UMM39379.1"/>
    </source>
</evidence>
<keyword evidence="1" id="KW-0472">Membrane</keyword>
<reference evidence="2 3" key="1">
    <citation type="submission" date="2022-04" db="EMBL/GenBank/DDBJ databases">
        <title>Chromosome-level reference genomes for two strains of Caenorhabditis briggsae: an improved platform for comparative genomics.</title>
        <authorList>
            <person name="Stevens L."/>
            <person name="Andersen E."/>
        </authorList>
    </citation>
    <scope>NUCLEOTIDE SEQUENCE [LARGE SCALE GENOMIC DNA]</scope>
    <source>
        <strain evidence="2">VX34</strain>
        <tissue evidence="2">Whole-organism</tissue>
    </source>
</reference>
<feature type="transmembrane region" description="Helical" evidence="1">
    <location>
        <begin position="6"/>
        <end position="25"/>
    </location>
</feature>
<dbReference type="EMBL" id="CP092625">
    <property type="protein sequence ID" value="UMM39379.1"/>
    <property type="molecule type" value="Genomic_DNA"/>
</dbReference>
<accession>A0AAE9F6P3</accession>
<keyword evidence="3" id="KW-1185">Reference proteome</keyword>
<dbReference type="AlphaFoldDB" id="A0AAE9F6P3"/>
<gene>
    <name evidence="2" type="ORF">L5515_016462</name>
</gene>
<proteinExistence type="predicted"/>
<name>A0AAE9F6P3_CAEBR</name>
<protein>
    <submittedName>
        <fullName evidence="2">Uncharacterized protein</fullName>
    </submittedName>
</protein>
<keyword evidence="1" id="KW-1133">Transmembrane helix</keyword>
<evidence type="ECO:0000256" key="1">
    <source>
        <dbReference type="SAM" id="Phobius"/>
    </source>
</evidence>
<sequence length="109" mass="12936">MITFNGFQRSIIFMMTPIGSLVAMCPTWSNRYHRRQVQAHRVHHRLKMYHHNARGHFSAAIHWAHHQEQHQQEGHWGQLHQQHLDSATNVVPAARPIKKEVKDHKNIQF</sequence>
<organism evidence="2 3">
    <name type="scientific">Caenorhabditis briggsae</name>
    <dbReference type="NCBI Taxonomy" id="6238"/>
    <lineage>
        <taxon>Eukaryota</taxon>
        <taxon>Metazoa</taxon>
        <taxon>Ecdysozoa</taxon>
        <taxon>Nematoda</taxon>
        <taxon>Chromadorea</taxon>
        <taxon>Rhabditida</taxon>
        <taxon>Rhabditina</taxon>
        <taxon>Rhabditomorpha</taxon>
        <taxon>Rhabditoidea</taxon>
        <taxon>Rhabditidae</taxon>
        <taxon>Peloderinae</taxon>
        <taxon>Caenorhabditis</taxon>
    </lineage>
</organism>
<keyword evidence="1" id="KW-0812">Transmembrane</keyword>
<dbReference type="Proteomes" id="UP000829354">
    <property type="component" value="Chromosome X"/>
</dbReference>